<dbReference type="Pfam" id="PF09967">
    <property type="entry name" value="DUF2201"/>
    <property type="match status" value="1"/>
</dbReference>
<dbReference type="InterPro" id="IPR018698">
    <property type="entry name" value="VWA-like_dom"/>
</dbReference>
<evidence type="ECO:0000259" key="2">
    <source>
        <dbReference type="Pfam" id="PF13203"/>
    </source>
</evidence>
<organism evidence="3 4">
    <name type="scientific">Anaerovibrio lipolyticus DSM 3074</name>
    <dbReference type="NCBI Taxonomy" id="1120997"/>
    <lineage>
        <taxon>Bacteria</taxon>
        <taxon>Bacillati</taxon>
        <taxon>Bacillota</taxon>
        <taxon>Negativicutes</taxon>
        <taxon>Selenomonadales</taxon>
        <taxon>Selenomonadaceae</taxon>
        <taxon>Anaerovibrio</taxon>
    </lineage>
</organism>
<dbReference type="AlphaFoldDB" id="A0A1M6FI80"/>
<dbReference type="OrthoDB" id="9809307at2"/>
<dbReference type="PANTHER" id="PTHR38730:SF1">
    <property type="entry name" value="SLL7028 PROTEIN"/>
    <property type="match status" value="1"/>
</dbReference>
<dbReference type="Proteomes" id="UP000191240">
    <property type="component" value="Unassembled WGS sequence"/>
</dbReference>
<protein>
    <submittedName>
        <fullName evidence="3">Predicted metal-dependent peptidase</fullName>
    </submittedName>
</protein>
<dbReference type="InterPro" id="IPR025154">
    <property type="entry name" value="Put_metallopeptidase_dom"/>
</dbReference>
<dbReference type="InterPro" id="IPR036465">
    <property type="entry name" value="vWFA_dom_sf"/>
</dbReference>
<evidence type="ECO:0000313" key="3">
    <source>
        <dbReference type="EMBL" id="SHI97397.1"/>
    </source>
</evidence>
<sequence>MDLKDFHVQVKKVRLRLLKNAPYFGMALIKLARVRESSIQDTAWTDGRSIVFSEEFIKEITPEQCNFVLLHELYHIILLHVFRLKDRDPFFWNLAADLKVNRILEIDSDYYEKIGIPLDLKKEFGIFELPDIYNVEDFSVEEIYSLLENNPNISKFLRDDKDAYYQDIKKFKGTLKEWQIKEGLRGLESYKGHSPIGQYMFEEVSALLSTKVPWYKLVKRFLSSAISDDTSFASPLRTTLYRKMILPGEYLEECRLADVVVAVDTSGSISKADLADFFGHINKMIKDFEMTGVIIQWSHEVYPPIPIKEYKNIKISGRGGTSPDRAQYYIRNNYSNAKLVIYLTDGDFEKIKAEKNSIWVITPNGTTENIINGIVSQMKRI</sequence>
<dbReference type="PANTHER" id="PTHR38730">
    <property type="entry name" value="SLL7028 PROTEIN"/>
    <property type="match status" value="1"/>
</dbReference>
<proteinExistence type="predicted"/>
<evidence type="ECO:0000259" key="1">
    <source>
        <dbReference type="Pfam" id="PF09967"/>
    </source>
</evidence>
<feature type="domain" description="VWA-like" evidence="1">
    <location>
        <begin position="259"/>
        <end position="364"/>
    </location>
</feature>
<dbReference type="Pfam" id="PF13203">
    <property type="entry name" value="DUF2201_N"/>
    <property type="match status" value="1"/>
</dbReference>
<dbReference type="Gene3D" id="3.40.50.410">
    <property type="entry name" value="von Willebrand factor, type A domain"/>
    <property type="match status" value="1"/>
</dbReference>
<feature type="domain" description="Putative metallopeptidase" evidence="2">
    <location>
        <begin position="10"/>
        <end position="147"/>
    </location>
</feature>
<gene>
    <name evidence="3" type="ORF">SAMN02745671_02276</name>
</gene>
<dbReference type="SUPFAM" id="SSF53300">
    <property type="entry name" value="vWA-like"/>
    <property type="match status" value="1"/>
</dbReference>
<name>A0A1M6FI80_9FIRM</name>
<dbReference type="RefSeq" id="WP_080326166.1">
    <property type="nucleotide sequence ID" value="NZ_FQYW01000021.1"/>
</dbReference>
<dbReference type="EMBL" id="FQYW01000021">
    <property type="protein sequence ID" value="SHI97397.1"/>
    <property type="molecule type" value="Genomic_DNA"/>
</dbReference>
<reference evidence="3 4" key="1">
    <citation type="submission" date="2016-11" db="EMBL/GenBank/DDBJ databases">
        <authorList>
            <person name="Jaros S."/>
            <person name="Januszkiewicz K."/>
            <person name="Wedrychowicz H."/>
        </authorList>
    </citation>
    <scope>NUCLEOTIDE SEQUENCE [LARGE SCALE GENOMIC DNA]</scope>
    <source>
        <strain evidence="3 4">DSM 3074</strain>
    </source>
</reference>
<evidence type="ECO:0000313" key="4">
    <source>
        <dbReference type="Proteomes" id="UP000191240"/>
    </source>
</evidence>
<accession>A0A1M6FI80</accession>